<organism evidence="1 2">
    <name type="scientific">Mobilitalea sibirica</name>
    <dbReference type="NCBI Taxonomy" id="1462919"/>
    <lineage>
        <taxon>Bacteria</taxon>
        <taxon>Bacillati</taxon>
        <taxon>Bacillota</taxon>
        <taxon>Clostridia</taxon>
        <taxon>Lachnospirales</taxon>
        <taxon>Lachnospiraceae</taxon>
        <taxon>Mobilitalea</taxon>
    </lineage>
</organism>
<sequence length="283" mass="32864">MSIKYDNTVIALEGSDYVPVLMNENVYFGGSQMWFPANHKFGTDYILHHYGCGTIACADLFLYLALQDDSQRTLLTEIALQGIDSVYYIDYMSYVRKVNDLYTKTKRWLAVLGTKLAAAINDYSEAYHIGYYAKWKLGLSYYDMYEIMEEMLDHNIPVILSIGPNTPKLWGKNGISFYQQYKKIILLESSDFQPDVNKKDTNVTESSEEIYYEPITVYAYKEVKKDINSHYVTVTGIIKDEIDSTIMLCISSWGKKYYINYEEYRNYIEENSGTYTSSLVYIK</sequence>
<dbReference type="RefSeq" id="WP_197660297.1">
    <property type="nucleotide sequence ID" value="NZ_JAEAGR010000003.1"/>
</dbReference>
<evidence type="ECO:0000313" key="2">
    <source>
        <dbReference type="Proteomes" id="UP000623269"/>
    </source>
</evidence>
<protein>
    <submittedName>
        <fullName evidence="1">Uncharacterized protein</fullName>
    </submittedName>
</protein>
<name>A0A8J7KVE7_9FIRM</name>
<dbReference type="EMBL" id="JAEAGR010000003">
    <property type="protein sequence ID" value="MBH1940075.1"/>
    <property type="molecule type" value="Genomic_DNA"/>
</dbReference>
<gene>
    <name evidence="1" type="ORF">I5677_04090</name>
</gene>
<accession>A0A8J7KVE7</accession>
<keyword evidence="2" id="KW-1185">Reference proteome</keyword>
<proteinExistence type="predicted"/>
<dbReference type="AlphaFoldDB" id="A0A8J7KVE7"/>
<reference evidence="1" key="1">
    <citation type="submission" date="2020-12" db="EMBL/GenBank/DDBJ databases">
        <title>M. sibirica DSM 26468T genome.</title>
        <authorList>
            <person name="Thieme N."/>
            <person name="Rettenmaier R."/>
            <person name="Zverlov V."/>
            <person name="Liebl W."/>
        </authorList>
    </citation>
    <scope>NUCLEOTIDE SEQUENCE</scope>
    <source>
        <strain evidence="1">DSM 26468</strain>
    </source>
</reference>
<comment type="caution">
    <text evidence="1">The sequence shown here is derived from an EMBL/GenBank/DDBJ whole genome shotgun (WGS) entry which is preliminary data.</text>
</comment>
<evidence type="ECO:0000313" key="1">
    <source>
        <dbReference type="EMBL" id="MBH1940075.1"/>
    </source>
</evidence>
<dbReference type="Proteomes" id="UP000623269">
    <property type="component" value="Unassembled WGS sequence"/>
</dbReference>